<dbReference type="Pfam" id="PF02452">
    <property type="entry name" value="PemK_toxin"/>
    <property type="match status" value="1"/>
</dbReference>
<evidence type="ECO:0000256" key="2">
    <source>
        <dbReference type="ARBA" id="ARBA00022649"/>
    </source>
</evidence>
<dbReference type="AlphaFoldDB" id="A0A9D2F6U9"/>
<dbReference type="SUPFAM" id="SSF50118">
    <property type="entry name" value="Cell growth inhibitor/plasmid maintenance toxic component"/>
    <property type="match status" value="1"/>
</dbReference>
<keyword evidence="2" id="KW-1277">Toxin-antitoxin system</keyword>
<comment type="similarity">
    <text evidence="1">Belongs to the PemK/MazF family.</text>
</comment>
<evidence type="ECO:0000313" key="4">
    <source>
        <dbReference type="Proteomes" id="UP000824063"/>
    </source>
</evidence>
<proteinExistence type="inferred from homology"/>
<accession>A0A9D2F6U9</accession>
<reference evidence="3" key="1">
    <citation type="journal article" date="2021" name="PeerJ">
        <title>Extensive microbial diversity within the chicken gut microbiome revealed by metagenomics and culture.</title>
        <authorList>
            <person name="Gilroy R."/>
            <person name="Ravi A."/>
            <person name="Getino M."/>
            <person name="Pursley I."/>
            <person name="Horton D.L."/>
            <person name="Alikhan N.F."/>
            <person name="Baker D."/>
            <person name="Gharbi K."/>
            <person name="Hall N."/>
            <person name="Watson M."/>
            <person name="Adriaenssens E.M."/>
            <person name="Foster-Nyarko E."/>
            <person name="Jarju S."/>
            <person name="Secka A."/>
            <person name="Antonio M."/>
            <person name="Oren A."/>
            <person name="Chaudhuri R.R."/>
            <person name="La Ragione R."/>
            <person name="Hildebrand F."/>
            <person name="Pallen M.J."/>
        </authorList>
    </citation>
    <scope>NUCLEOTIDE SEQUENCE</scope>
    <source>
        <strain evidence="3">CHK172-16539</strain>
    </source>
</reference>
<dbReference type="Gene3D" id="2.30.30.110">
    <property type="match status" value="1"/>
</dbReference>
<organism evidence="3 4">
    <name type="scientific">Candidatus Enterococcus avicola</name>
    <dbReference type="NCBI Taxonomy" id="2838561"/>
    <lineage>
        <taxon>Bacteria</taxon>
        <taxon>Bacillati</taxon>
        <taxon>Bacillota</taxon>
        <taxon>Bacilli</taxon>
        <taxon>Lactobacillales</taxon>
        <taxon>Enterococcaceae</taxon>
        <taxon>Enterococcus</taxon>
    </lineage>
</organism>
<gene>
    <name evidence="3" type="ORF">IAA20_03630</name>
</gene>
<protein>
    <submittedName>
        <fullName evidence="3">Type II toxin-antitoxin system PemK/MazF family toxin</fullName>
    </submittedName>
</protein>
<dbReference type="GO" id="GO:0016075">
    <property type="term" value="P:rRNA catabolic process"/>
    <property type="evidence" value="ECO:0007669"/>
    <property type="project" value="TreeGrafter"/>
</dbReference>
<dbReference type="PANTHER" id="PTHR33988">
    <property type="entry name" value="ENDORIBONUCLEASE MAZF-RELATED"/>
    <property type="match status" value="1"/>
</dbReference>
<dbReference type="Proteomes" id="UP000824063">
    <property type="component" value="Unassembled WGS sequence"/>
</dbReference>
<dbReference type="GO" id="GO:0004521">
    <property type="term" value="F:RNA endonuclease activity"/>
    <property type="evidence" value="ECO:0007669"/>
    <property type="project" value="TreeGrafter"/>
</dbReference>
<evidence type="ECO:0000256" key="1">
    <source>
        <dbReference type="ARBA" id="ARBA00007521"/>
    </source>
</evidence>
<dbReference type="EMBL" id="DXBN01000086">
    <property type="protein sequence ID" value="HIZ53018.1"/>
    <property type="molecule type" value="Genomic_DNA"/>
</dbReference>
<reference evidence="3" key="2">
    <citation type="submission" date="2021-04" db="EMBL/GenBank/DDBJ databases">
        <authorList>
            <person name="Gilroy R."/>
        </authorList>
    </citation>
    <scope>NUCLEOTIDE SEQUENCE</scope>
    <source>
        <strain evidence="3">CHK172-16539</strain>
    </source>
</reference>
<name>A0A9D2F6U9_9ENTE</name>
<comment type="caution">
    <text evidence="3">The sequence shown here is derived from an EMBL/GenBank/DDBJ whole genome shotgun (WGS) entry which is preliminary data.</text>
</comment>
<dbReference type="GO" id="GO:0003677">
    <property type="term" value="F:DNA binding"/>
    <property type="evidence" value="ECO:0007669"/>
    <property type="project" value="InterPro"/>
</dbReference>
<dbReference type="InterPro" id="IPR003477">
    <property type="entry name" value="PemK-like"/>
</dbReference>
<dbReference type="GO" id="GO:0006402">
    <property type="term" value="P:mRNA catabolic process"/>
    <property type="evidence" value="ECO:0007669"/>
    <property type="project" value="TreeGrafter"/>
</dbReference>
<sequence>MKEQLYIPEKGDVVWIDFDPSSGKEIQKRRPGVVVSRYAFNRATWFAVICPITSTIQKSQIRFTLPEENKINGQVVVQQLKSLDFTARDIQFIEKLSEVDMKNIDQIIEYIF</sequence>
<dbReference type="InterPro" id="IPR011067">
    <property type="entry name" value="Plasmid_toxin/cell-grow_inhib"/>
</dbReference>
<dbReference type="PANTHER" id="PTHR33988:SF3">
    <property type="entry name" value="ENDORIBONUCLEASE TOXIN CHPB-RELATED"/>
    <property type="match status" value="1"/>
</dbReference>
<evidence type="ECO:0000313" key="3">
    <source>
        <dbReference type="EMBL" id="HIZ53018.1"/>
    </source>
</evidence>